<organism evidence="1">
    <name type="scientific">Candidatus Berkiella aquae</name>
    <dbReference type="NCBI Taxonomy" id="295108"/>
    <lineage>
        <taxon>Bacteria</taxon>
        <taxon>Pseudomonadati</taxon>
        <taxon>Pseudomonadota</taxon>
        <taxon>Gammaproteobacteria</taxon>
        <taxon>Candidatus Berkiellales</taxon>
        <taxon>Candidatus Berkiellaceae</taxon>
        <taxon>Candidatus Berkiella</taxon>
    </lineage>
</organism>
<comment type="caution">
    <text evidence="1">The sequence shown here is derived from an EMBL/GenBank/DDBJ whole genome shotgun (WGS) entry which is preliminary data.</text>
</comment>
<reference evidence="2" key="3">
    <citation type="submission" date="2021-06" db="EMBL/GenBank/DDBJ databases">
        <title>Genomic Description and Analysis of Intracellular Bacteria, Candidatus Berkiella cookevillensis and Candidatus Berkiella aquae.</title>
        <authorList>
            <person name="Kidane D.T."/>
            <person name="Mehari Y.T."/>
            <person name="Rice F.C."/>
            <person name="Arivett B.A."/>
            <person name="Farone A.L."/>
            <person name="Berk S.G."/>
            <person name="Farone M.B."/>
        </authorList>
    </citation>
    <scope>NUCLEOTIDE SEQUENCE</scope>
    <source>
        <strain evidence="2">HT99</strain>
    </source>
</reference>
<dbReference type="EMBL" id="LKAJ02000001">
    <property type="protein sequence ID" value="MCS5712183.1"/>
    <property type="molecule type" value="Genomic_DNA"/>
</dbReference>
<reference evidence="2" key="2">
    <citation type="journal article" date="2016" name="Genome Announc.">
        <title>Draft Genome Sequences of Two Novel Amoeba-Resistant Intranuclear Bacteria, 'Candidatus Berkiella cookevillensis' and 'Candidatus Berkiella aquae'.</title>
        <authorList>
            <person name="Mehari Y.T."/>
            <person name="Arivett B.A."/>
            <person name="Farone A.L."/>
            <person name="Gunderson J.H."/>
            <person name="Farone M.B."/>
        </authorList>
    </citation>
    <scope>NUCLEOTIDE SEQUENCE</scope>
    <source>
        <strain evidence="2">HT99</strain>
    </source>
</reference>
<dbReference type="Proteomes" id="UP000051497">
    <property type="component" value="Unassembled WGS sequence"/>
</dbReference>
<name>A0A0Q9YIV1_9GAMM</name>
<proteinExistence type="predicted"/>
<evidence type="ECO:0000313" key="1">
    <source>
        <dbReference type="EMBL" id="KRG20524.1"/>
    </source>
</evidence>
<dbReference type="EMBL" id="LKAJ01000011">
    <property type="protein sequence ID" value="KRG20524.1"/>
    <property type="molecule type" value="Genomic_DNA"/>
</dbReference>
<dbReference type="RefSeq" id="WP_075067064.1">
    <property type="nucleotide sequence ID" value="NZ_LKAJ02000001.1"/>
</dbReference>
<sequence length="422" mass="49053">MPQAVKLSLSQFAHVLNALVLGQHISRHQITAHSNLQYHQLPYELSRAMKRLDDSLHLSSVNKILNSHYEFENFIKQLTTFAIEYHGSKANTENQQAAYLAGFLVHHQIEVEINNHSYSVRDLILTQLPDYIQYYLVTGQYHQIHEPFIPHGGYAFLNQDWLNNRNYPSLTELNVRWTQEKARLDQQAQYKAQLKQWEHQQHLAFRAQHHFDGMVLNLNQLSYALEAFIKSDIVRLANQNHLWQFKPQLSQKISDLMTKFAQLARTTNVWAPSRTEELNHVFVLLMKEIITDAKYNNQPASKLLLGFLLHHNFHLNVANQTFNMGDIFWAEATPQEKQLLQLQPGKASTQMPYVYQEWQQRQGYPGKAQMEKLLSNAPQVTSAPANHFLPSFSQQLRTQLANTQATTNNPFKAPYLPTRMTF</sequence>
<accession>A0A0Q9YIV1</accession>
<evidence type="ECO:0000313" key="3">
    <source>
        <dbReference type="Proteomes" id="UP000051497"/>
    </source>
</evidence>
<dbReference type="AlphaFoldDB" id="A0A0Q9YIV1"/>
<dbReference type="STRING" id="295108.HT99x_02455"/>
<evidence type="ECO:0000313" key="2">
    <source>
        <dbReference type="EMBL" id="MCS5712183.1"/>
    </source>
</evidence>
<keyword evidence="3" id="KW-1185">Reference proteome</keyword>
<reference evidence="1" key="1">
    <citation type="submission" date="2015-09" db="EMBL/GenBank/DDBJ databases">
        <title>Draft Genome Sequences of Two Novel Amoeba-resistant Intranuclear Bacteria, Candidatus Berkiella cookevillensis and Candidatus Berkiella aquae.</title>
        <authorList>
            <person name="Mehari Y.T."/>
            <person name="Arivett B.A."/>
            <person name="Farone A.L."/>
            <person name="Gunderson J.H."/>
            <person name="Farone M.B."/>
        </authorList>
    </citation>
    <scope>NUCLEOTIDE SEQUENCE [LARGE SCALE GENOMIC DNA]</scope>
    <source>
        <strain evidence="1">HT99</strain>
    </source>
</reference>
<protein>
    <submittedName>
        <fullName evidence="1">Uncharacterized protein</fullName>
    </submittedName>
</protein>
<gene>
    <name evidence="2" type="ORF">HT99x_012130</name>
    <name evidence="1" type="ORF">HT99x_02455</name>
</gene>